<dbReference type="Gene3D" id="3.90.1570.10">
    <property type="entry name" value="tt1808, chain A"/>
    <property type="match status" value="1"/>
</dbReference>
<dbReference type="GO" id="GO:0004519">
    <property type="term" value="F:endonuclease activity"/>
    <property type="evidence" value="ECO:0007669"/>
    <property type="project" value="UniProtKB-KW"/>
</dbReference>
<evidence type="ECO:0000313" key="2">
    <source>
        <dbReference type="EMBL" id="MFC0272612.1"/>
    </source>
</evidence>
<dbReference type="CDD" id="cd06260">
    <property type="entry name" value="DUF820-like"/>
    <property type="match status" value="1"/>
</dbReference>
<keyword evidence="3" id="KW-1185">Reference proteome</keyword>
<evidence type="ECO:0000313" key="3">
    <source>
        <dbReference type="Proteomes" id="UP001589854"/>
    </source>
</evidence>
<dbReference type="InterPro" id="IPR012296">
    <property type="entry name" value="Nuclease_put_TT1808"/>
</dbReference>
<keyword evidence="2" id="KW-0540">Nuclease</keyword>
<dbReference type="Pfam" id="PF05685">
    <property type="entry name" value="Uma2"/>
    <property type="match status" value="1"/>
</dbReference>
<evidence type="ECO:0000259" key="1">
    <source>
        <dbReference type="Pfam" id="PF05685"/>
    </source>
</evidence>
<feature type="domain" description="Putative restriction endonuclease" evidence="1">
    <location>
        <begin position="14"/>
        <end position="116"/>
    </location>
</feature>
<gene>
    <name evidence="2" type="ORF">ACFFIX_14340</name>
</gene>
<name>A0ABV6GG04_9BACI</name>
<sequence length="118" mass="13668">MSIPNEQPKYSYTDYLAWDEGERIEIINGDVFNMSPVPSRKHQQVLRELSTEMTLYLRDKECEVFFAPFDVRLLADDKSDDETFNIVQPDLTVVCDKGKLDEKGCKGAPDMIVEILYR</sequence>
<protein>
    <submittedName>
        <fullName evidence="2">Uma2 family endonuclease</fullName>
    </submittedName>
</protein>
<dbReference type="InterPro" id="IPR008538">
    <property type="entry name" value="Uma2"/>
</dbReference>
<dbReference type="PANTHER" id="PTHR36558:SF1">
    <property type="entry name" value="RESTRICTION ENDONUCLEASE DOMAIN-CONTAINING PROTEIN-RELATED"/>
    <property type="match status" value="1"/>
</dbReference>
<comment type="caution">
    <text evidence="2">The sequence shown here is derived from an EMBL/GenBank/DDBJ whole genome shotgun (WGS) entry which is preliminary data.</text>
</comment>
<reference evidence="2 3" key="1">
    <citation type="submission" date="2024-09" db="EMBL/GenBank/DDBJ databases">
        <authorList>
            <person name="Sun Q."/>
            <person name="Mori K."/>
        </authorList>
    </citation>
    <scope>NUCLEOTIDE SEQUENCE [LARGE SCALE GENOMIC DNA]</scope>
    <source>
        <strain evidence="2 3">CCM 7228</strain>
    </source>
</reference>
<accession>A0ABV6GG04</accession>
<dbReference type="SUPFAM" id="SSF52980">
    <property type="entry name" value="Restriction endonuclease-like"/>
    <property type="match status" value="1"/>
</dbReference>
<keyword evidence="2" id="KW-0378">Hydrolase</keyword>
<organism evidence="2 3">
    <name type="scientific">Metabacillus herbersteinensis</name>
    <dbReference type="NCBI Taxonomy" id="283816"/>
    <lineage>
        <taxon>Bacteria</taxon>
        <taxon>Bacillati</taxon>
        <taxon>Bacillota</taxon>
        <taxon>Bacilli</taxon>
        <taxon>Bacillales</taxon>
        <taxon>Bacillaceae</taxon>
        <taxon>Metabacillus</taxon>
    </lineage>
</organism>
<dbReference type="Proteomes" id="UP001589854">
    <property type="component" value="Unassembled WGS sequence"/>
</dbReference>
<dbReference type="EMBL" id="JBHLVO010000011">
    <property type="protein sequence ID" value="MFC0272612.1"/>
    <property type="molecule type" value="Genomic_DNA"/>
</dbReference>
<dbReference type="InterPro" id="IPR011335">
    <property type="entry name" value="Restrct_endonuc-II-like"/>
</dbReference>
<keyword evidence="2" id="KW-0255">Endonuclease</keyword>
<dbReference type="PANTHER" id="PTHR36558">
    <property type="entry name" value="GLR1098 PROTEIN"/>
    <property type="match status" value="1"/>
</dbReference>
<proteinExistence type="predicted"/>